<gene>
    <name evidence="6" type="ORF">GGQ86_004434</name>
    <name evidence="5" type="ORF">XFLAVUS301_40990</name>
</gene>
<accession>A0A9W6CRI6</accession>
<dbReference type="InterPro" id="IPR000182">
    <property type="entry name" value="GNAT_dom"/>
</dbReference>
<reference evidence="5" key="1">
    <citation type="submission" date="2022-12" db="EMBL/GenBank/DDBJ databases">
        <title>Reference genome sequencing for broad-spectrum identification of bacterial and archaeal isolates by mass spectrometry.</title>
        <authorList>
            <person name="Sekiguchi Y."/>
            <person name="Tourlousse D.M."/>
        </authorList>
    </citation>
    <scope>NUCLEOTIDE SEQUENCE</scope>
    <source>
        <strain evidence="5">301</strain>
    </source>
</reference>
<dbReference type="InterPro" id="IPR050832">
    <property type="entry name" value="Bact_Acetyltransf"/>
</dbReference>
<evidence type="ECO:0000256" key="3">
    <source>
        <dbReference type="SAM" id="MobiDB-lite"/>
    </source>
</evidence>
<feature type="compositionally biased region" description="Polar residues" evidence="3">
    <location>
        <begin position="9"/>
        <end position="27"/>
    </location>
</feature>
<dbReference type="RefSeq" id="WP_281809195.1">
    <property type="nucleotide sequence ID" value="NZ_BSDO01000007.1"/>
</dbReference>
<dbReference type="Proteomes" id="UP001245370">
    <property type="component" value="Unassembled WGS sequence"/>
</dbReference>
<dbReference type="PROSITE" id="PS51186">
    <property type="entry name" value="GNAT"/>
    <property type="match status" value="1"/>
</dbReference>
<organism evidence="5 7">
    <name type="scientific">Xanthobacter flavus</name>
    <dbReference type="NCBI Taxonomy" id="281"/>
    <lineage>
        <taxon>Bacteria</taxon>
        <taxon>Pseudomonadati</taxon>
        <taxon>Pseudomonadota</taxon>
        <taxon>Alphaproteobacteria</taxon>
        <taxon>Hyphomicrobiales</taxon>
        <taxon>Xanthobacteraceae</taxon>
        <taxon>Xanthobacter</taxon>
    </lineage>
</organism>
<sequence>MWLIRRSDQPITMTDQTTPNSSASSGYILSEATPEDRPAMAKLWVETWSKTMPDIDFVARLPWLESHLDGLAAGGASIRLAREEREDGPLAGFVVIHPGTGYLDQLAVAPRVWGKGAAEALMAEARRLSPALVALDVNQDNPRAVRFYEKMGLAIVSEGANPMSGRLTYRMEWRGV</sequence>
<proteinExistence type="predicted"/>
<dbReference type="Pfam" id="PF00583">
    <property type="entry name" value="Acetyltransf_1"/>
    <property type="match status" value="1"/>
</dbReference>
<reference evidence="6 8" key="2">
    <citation type="submission" date="2023-07" db="EMBL/GenBank/DDBJ databases">
        <title>Genomic Encyclopedia of Type Strains, Phase IV (KMG-IV): sequencing the most valuable type-strain genomes for metagenomic binning, comparative biology and taxonomic classification.</title>
        <authorList>
            <person name="Goeker M."/>
        </authorList>
    </citation>
    <scope>NUCLEOTIDE SEQUENCE [LARGE SCALE GENOMIC DNA]</scope>
    <source>
        <strain evidence="6 8">DSM 338</strain>
    </source>
</reference>
<dbReference type="EMBL" id="JAVDPY010000009">
    <property type="protein sequence ID" value="MDR6335936.1"/>
    <property type="molecule type" value="Genomic_DNA"/>
</dbReference>
<dbReference type="GO" id="GO:0016747">
    <property type="term" value="F:acyltransferase activity, transferring groups other than amino-acyl groups"/>
    <property type="evidence" value="ECO:0007669"/>
    <property type="project" value="InterPro"/>
</dbReference>
<evidence type="ECO:0000313" key="6">
    <source>
        <dbReference type="EMBL" id="MDR6335936.1"/>
    </source>
</evidence>
<evidence type="ECO:0000313" key="8">
    <source>
        <dbReference type="Proteomes" id="UP001245370"/>
    </source>
</evidence>
<name>A0A9W6CRI6_XANFL</name>
<evidence type="ECO:0000256" key="2">
    <source>
        <dbReference type="ARBA" id="ARBA00023315"/>
    </source>
</evidence>
<evidence type="ECO:0000259" key="4">
    <source>
        <dbReference type="PROSITE" id="PS51186"/>
    </source>
</evidence>
<dbReference type="CDD" id="cd04301">
    <property type="entry name" value="NAT_SF"/>
    <property type="match status" value="1"/>
</dbReference>
<evidence type="ECO:0000313" key="7">
    <source>
        <dbReference type="Proteomes" id="UP001144397"/>
    </source>
</evidence>
<dbReference type="EMBL" id="BSDO01000007">
    <property type="protein sequence ID" value="GLI24425.1"/>
    <property type="molecule type" value="Genomic_DNA"/>
</dbReference>
<keyword evidence="2 6" id="KW-0012">Acyltransferase</keyword>
<dbReference type="GeneID" id="95764871"/>
<dbReference type="EC" id="2.3.1.-" evidence="6"/>
<keyword evidence="8" id="KW-1185">Reference proteome</keyword>
<evidence type="ECO:0000256" key="1">
    <source>
        <dbReference type="ARBA" id="ARBA00022679"/>
    </source>
</evidence>
<protein>
    <submittedName>
        <fullName evidence="5">Acetyltransferase</fullName>
        <ecNumber evidence="6">2.3.1.-</ecNumber>
    </submittedName>
</protein>
<keyword evidence="1 6" id="KW-0808">Transferase</keyword>
<feature type="domain" description="N-acetyltransferase" evidence="4">
    <location>
        <begin position="27"/>
        <end position="176"/>
    </location>
</feature>
<dbReference type="Proteomes" id="UP001144397">
    <property type="component" value="Unassembled WGS sequence"/>
</dbReference>
<dbReference type="InterPro" id="IPR016181">
    <property type="entry name" value="Acyl_CoA_acyltransferase"/>
</dbReference>
<dbReference type="PANTHER" id="PTHR43877">
    <property type="entry name" value="AMINOALKYLPHOSPHONATE N-ACETYLTRANSFERASE-RELATED-RELATED"/>
    <property type="match status" value="1"/>
</dbReference>
<dbReference type="SUPFAM" id="SSF55729">
    <property type="entry name" value="Acyl-CoA N-acyltransferases (Nat)"/>
    <property type="match status" value="1"/>
</dbReference>
<evidence type="ECO:0000313" key="5">
    <source>
        <dbReference type="EMBL" id="GLI24425.1"/>
    </source>
</evidence>
<dbReference type="Gene3D" id="3.40.630.30">
    <property type="match status" value="1"/>
</dbReference>
<feature type="region of interest" description="Disordered" evidence="3">
    <location>
        <begin position="1"/>
        <end position="27"/>
    </location>
</feature>
<comment type="caution">
    <text evidence="5">The sequence shown here is derived from an EMBL/GenBank/DDBJ whole genome shotgun (WGS) entry which is preliminary data.</text>
</comment>
<dbReference type="AlphaFoldDB" id="A0A9W6CRI6"/>